<sequence length="90" mass="10415">MDTVYGTNALADLDLYSTIVEHRSKYNSIKGIDYSLHKPPTASFIPGKNIIRKWEQDYKAMQESMIYGDSIPFSKLITRMKVLEDRIRSL</sequence>
<evidence type="ECO:0000313" key="1">
    <source>
        <dbReference type="EMBL" id="REA55049.1"/>
    </source>
</evidence>
<dbReference type="RefSeq" id="WP_115834385.1">
    <property type="nucleotide sequence ID" value="NZ_QNUL01000051.1"/>
</dbReference>
<name>A0A3D8Y253_9BACT</name>
<dbReference type="Proteomes" id="UP000256373">
    <property type="component" value="Unassembled WGS sequence"/>
</dbReference>
<accession>A0A3D8Y253</accession>
<dbReference type="AlphaFoldDB" id="A0A3D8Y253"/>
<organism evidence="1 2">
    <name type="scientific">Dyadobacter luteus</name>
    <dbReference type="NCBI Taxonomy" id="2259619"/>
    <lineage>
        <taxon>Bacteria</taxon>
        <taxon>Pseudomonadati</taxon>
        <taxon>Bacteroidota</taxon>
        <taxon>Cytophagia</taxon>
        <taxon>Cytophagales</taxon>
        <taxon>Spirosomataceae</taxon>
        <taxon>Dyadobacter</taxon>
    </lineage>
</organism>
<keyword evidence="2" id="KW-1185">Reference proteome</keyword>
<protein>
    <recommendedName>
        <fullName evidence="3">Nucleotidyl transferase AbiEii/AbiGii toxin family protein</fullName>
    </recommendedName>
</protein>
<dbReference type="EMBL" id="QNUL01000051">
    <property type="protein sequence ID" value="REA55049.1"/>
    <property type="molecule type" value="Genomic_DNA"/>
</dbReference>
<comment type="caution">
    <text evidence="1">The sequence shown here is derived from an EMBL/GenBank/DDBJ whole genome shotgun (WGS) entry which is preliminary data.</text>
</comment>
<evidence type="ECO:0000313" key="2">
    <source>
        <dbReference type="Proteomes" id="UP000256373"/>
    </source>
</evidence>
<dbReference type="OrthoDB" id="9780929at2"/>
<evidence type="ECO:0008006" key="3">
    <source>
        <dbReference type="Google" id="ProtNLM"/>
    </source>
</evidence>
<proteinExistence type="predicted"/>
<reference evidence="1 2" key="1">
    <citation type="submission" date="2018-07" db="EMBL/GenBank/DDBJ databases">
        <title>Dyadobacter roseus sp. nov., isolated from rose rhizosphere soil.</title>
        <authorList>
            <person name="Chen L."/>
        </authorList>
    </citation>
    <scope>NUCLEOTIDE SEQUENCE [LARGE SCALE GENOMIC DNA]</scope>
    <source>
        <strain evidence="1 2">RS19</strain>
    </source>
</reference>
<gene>
    <name evidence="1" type="ORF">DSL64_28540</name>
</gene>